<feature type="compositionally biased region" description="Polar residues" evidence="13">
    <location>
        <begin position="133"/>
        <end position="145"/>
    </location>
</feature>
<comment type="catalytic activity">
    <reaction evidence="1 10 11">
        <text>ATP-independent breakage of single-stranded DNA, followed by passage and rejoining.</text>
        <dbReference type="EC" id="5.6.2.1"/>
    </reaction>
</comment>
<feature type="region of interest" description="Disordered" evidence="13">
    <location>
        <begin position="673"/>
        <end position="696"/>
    </location>
</feature>
<dbReference type="InterPro" id="IPR051062">
    <property type="entry name" value="Topoisomerase_IB"/>
</dbReference>
<feature type="compositionally biased region" description="Low complexity" evidence="13">
    <location>
        <begin position="170"/>
        <end position="198"/>
    </location>
</feature>
<dbReference type="Pfam" id="PF02919">
    <property type="entry name" value="Topoisom_I_N"/>
    <property type="match status" value="1"/>
</dbReference>
<dbReference type="Pfam" id="PF01028">
    <property type="entry name" value="Topoisom_I"/>
    <property type="match status" value="1"/>
</dbReference>
<name>A0AAV6K2E3_9ERIC</name>
<dbReference type="GO" id="GO:0005694">
    <property type="term" value="C:chromosome"/>
    <property type="evidence" value="ECO:0007669"/>
    <property type="project" value="InterPro"/>
</dbReference>
<feature type="region of interest" description="Disordered" evidence="13">
    <location>
        <begin position="104"/>
        <end position="384"/>
    </location>
</feature>
<dbReference type="PROSITE" id="PS00176">
    <property type="entry name" value="TOPO_IB_1"/>
    <property type="match status" value="1"/>
</dbReference>
<evidence type="ECO:0000256" key="11">
    <source>
        <dbReference type="RuleBase" id="RU365101"/>
    </source>
</evidence>
<keyword evidence="7 10" id="KW-0238">DNA-binding</keyword>
<keyword evidence="6 12" id="KW-0175">Coiled coil</keyword>
<dbReference type="FunFam" id="2.170.11.10:FF:000001">
    <property type="entry name" value="DNA topoisomerase I"/>
    <property type="match status" value="1"/>
</dbReference>
<feature type="compositionally biased region" description="Polar residues" evidence="13">
    <location>
        <begin position="461"/>
        <end position="479"/>
    </location>
</feature>
<dbReference type="InterPro" id="IPR036202">
    <property type="entry name" value="TopoI_DNA-bd_euk_N_sf"/>
</dbReference>
<dbReference type="PROSITE" id="PS52038">
    <property type="entry name" value="TOPO_IB_2"/>
    <property type="match status" value="1"/>
</dbReference>
<evidence type="ECO:0000256" key="9">
    <source>
        <dbReference type="ARBA" id="ARBA00023242"/>
    </source>
</evidence>
<sequence>MTGFFVLHGAGVAVEKRVERALPGRWRLHWAVSRPLTVGFVVATSFWLFFPPLMRNNVDVRAIDEFKMFMDFMKMKLTHTYVKQKVMDEVDDDDVPLVFRRSSTVSKQNHLHSETTKSSSQRHDVQSKKQVSEVRSSNGQNSISQKGMPVLSSKASIVKSPAASPKESTSSAKGSAVKSPSASPKTSVSSAKASPVKKPVADLKVSTLVADRSNHTSQQNTSSAIKKEKQMINCSGEPHSDSEDSEDNKPLSARVSAGLPKVCPNNTNKEPNTSTLGSPPLETPRVKGEDSDDEIPLSSKYKFKSNARPSGSKSHVFDENKPVAPKLKQNGSTTIDNQVKKSSTLLNKRSVDEAKSLSQPSNKRPKLVNGSSPTSEKVSVKAESMLDEDRIDYVPISERLQMAILSTLGSPPLETPRVKGEDSDDEIPLSSKYKFKSNAGPSGSKSHVFDENKPVAPKLKQNGSTTIDNQVKKSSTLLNKRSVAEAKSLSQPSNKRPKLVNGSSPTSEKVSVKAESKLDEDRIDYVPISERLQMAILSGKKSLSQPSVKRPKLADGSPPIVGKQVSIKAEPKVDENGTGYVPISERLQMAILSGRKSLSQSSVKRPKLVDGSAPIVDKQVSIKAESEVDEDDDDYVPISERLKKANVSGTKSASAKQKVTKVVSTSFKKSTKSKKVVKKSKHSKSSKVPPGSGEGQKWTTFVHNGVIFPPPYKPHGVKMLYKGQPVNLTPEQEEVATMFAVMLDTEYMTKSKFKENFMSDWKKILGKNHVIQRLEDCDFTLIYDWHQKEKEKKKQMSAEEKKALREEKMQQEEKYMWAIVDGVKEKVGNFRVEPPGLFRGRGEHPKMGKLKKRIRPRDITINIGKDAPIPECPMPGERWKETRHDNTVTWLAFWIDPINSKEFKYVFLAPSSSLKGQSDKEKYEKARLLKDYIQGIRSAYKKDFASKDITKRQIAVATYLIDRLALRAGNEKDDDEADTVGCCTLKVGNVEPMPPDTLKFDFLGKDSIRYQNEVKVELPVFKAIQQFRTGKSGGDDLFDKLDTSKLNAHLKELMPGLTAKVFRTYNASITLDEMLSKETKDGDLAEKVVVYQHANKKVAIICNHQRTVSKSHSAQMSRLNEKIDELKGILDELETDLARAKKGKPPLKSSDGKPKKNLNPEALERKIVQTNARITKMERDKETKEDLKTVALGTSKINYLDPRITVAWCKRHEVPIEKVARDIGYYCNSMLLDDVGNCVSCADEATHSPNFE</sequence>
<feature type="region of interest" description="Disordered" evidence="13">
    <location>
        <begin position="541"/>
        <end position="563"/>
    </location>
</feature>
<dbReference type="GO" id="GO:0007059">
    <property type="term" value="P:chromosome segregation"/>
    <property type="evidence" value="ECO:0007669"/>
    <property type="project" value="TreeGrafter"/>
</dbReference>
<dbReference type="FunFam" id="1.10.10.41:FF:000001">
    <property type="entry name" value="DNA topoisomerase I"/>
    <property type="match status" value="1"/>
</dbReference>
<dbReference type="Gene3D" id="1.10.132.10">
    <property type="match status" value="1"/>
</dbReference>
<dbReference type="GO" id="GO:0003677">
    <property type="term" value="F:DNA binding"/>
    <property type="evidence" value="ECO:0007669"/>
    <property type="project" value="UniProtKB-UniRule"/>
</dbReference>
<comment type="caution">
    <text evidence="15">The sequence shown here is derived from an EMBL/GenBank/DDBJ whole genome shotgun (WGS) entry which is preliminary data.</text>
</comment>
<dbReference type="GO" id="GO:0006265">
    <property type="term" value="P:DNA topological change"/>
    <property type="evidence" value="ECO:0007669"/>
    <property type="project" value="UniProtKB-UniRule"/>
</dbReference>
<evidence type="ECO:0000313" key="15">
    <source>
        <dbReference type="EMBL" id="KAG5546622.1"/>
    </source>
</evidence>
<dbReference type="FunFam" id="3.90.15.10:FF:000003">
    <property type="entry name" value="DNA topoisomerase I"/>
    <property type="match status" value="1"/>
</dbReference>
<dbReference type="InterPro" id="IPR018521">
    <property type="entry name" value="TopoIB_AS"/>
</dbReference>
<evidence type="ECO:0000256" key="4">
    <source>
        <dbReference type="ARBA" id="ARBA00022553"/>
    </source>
</evidence>
<dbReference type="SUPFAM" id="SSF56349">
    <property type="entry name" value="DNA breaking-rejoining enzymes"/>
    <property type="match status" value="1"/>
</dbReference>
<dbReference type="Gene3D" id="2.170.11.10">
    <property type="entry name" value="DNA Topoisomerase I, domain 2"/>
    <property type="match status" value="1"/>
</dbReference>
<feature type="compositionally biased region" description="Polar residues" evidence="13">
    <location>
        <begin position="264"/>
        <end position="277"/>
    </location>
</feature>
<dbReference type="Proteomes" id="UP000823749">
    <property type="component" value="Chromosome 6"/>
</dbReference>
<dbReference type="GO" id="GO:0005730">
    <property type="term" value="C:nucleolus"/>
    <property type="evidence" value="ECO:0007669"/>
    <property type="project" value="TreeGrafter"/>
</dbReference>
<feature type="compositionally biased region" description="Basic and acidic residues" evidence="13">
    <location>
        <begin position="111"/>
        <end position="132"/>
    </location>
</feature>
<feature type="domain" description="DNA topoisomerase I eukaryotic-type" evidence="14">
    <location>
        <begin position="837"/>
        <end position="1213"/>
    </location>
</feature>
<organism evidence="15 16">
    <name type="scientific">Rhododendron griersonianum</name>
    <dbReference type="NCBI Taxonomy" id="479676"/>
    <lineage>
        <taxon>Eukaryota</taxon>
        <taxon>Viridiplantae</taxon>
        <taxon>Streptophyta</taxon>
        <taxon>Embryophyta</taxon>
        <taxon>Tracheophyta</taxon>
        <taxon>Spermatophyta</taxon>
        <taxon>Magnoliopsida</taxon>
        <taxon>eudicotyledons</taxon>
        <taxon>Gunneridae</taxon>
        <taxon>Pentapetalae</taxon>
        <taxon>asterids</taxon>
        <taxon>Ericales</taxon>
        <taxon>Ericaceae</taxon>
        <taxon>Ericoideae</taxon>
        <taxon>Rhodoreae</taxon>
        <taxon>Rhododendron</taxon>
    </lineage>
</organism>
<evidence type="ECO:0000259" key="14">
    <source>
        <dbReference type="SMART" id="SM00435"/>
    </source>
</evidence>
<feature type="region of interest" description="Disordered" evidence="13">
    <location>
        <begin position="407"/>
        <end position="516"/>
    </location>
</feature>
<dbReference type="Pfam" id="PF14370">
    <property type="entry name" value="Topo_C_assoc"/>
    <property type="match status" value="1"/>
</dbReference>
<reference evidence="15 16" key="1">
    <citation type="submission" date="2020-08" db="EMBL/GenBank/DDBJ databases">
        <title>Plant Genome Project.</title>
        <authorList>
            <person name="Zhang R.-G."/>
        </authorList>
    </citation>
    <scope>NUCLEOTIDE SEQUENCE [LARGE SCALE GENOMIC DNA]</scope>
    <source>
        <strain evidence="15">WSP0</strain>
        <tissue evidence="15">Leaf</tissue>
    </source>
</reference>
<accession>A0AAV6K2E3</accession>
<dbReference type="GO" id="GO:0006260">
    <property type="term" value="P:DNA replication"/>
    <property type="evidence" value="ECO:0007669"/>
    <property type="project" value="TreeGrafter"/>
</dbReference>
<dbReference type="AlphaFoldDB" id="A0AAV6K2E3"/>
<proteinExistence type="inferred from homology"/>
<evidence type="ECO:0000256" key="13">
    <source>
        <dbReference type="SAM" id="MobiDB-lite"/>
    </source>
</evidence>
<feature type="compositionally biased region" description="Basic residues" evidence="13">
    <location>
        <begin position="673"/>
        <end position="685"/>
    </location>
</feature>
<dbReference type="InterPro" id="IPR014727">
    <property type="entry name" value="TopoI_cat_a/b-sub_euk"/>
</dbReference>
<dbReference type="PANTHER" id="PTHR10290:SF23">
    <property type="entry name" value="DNA TOPOISOMERASE 1 BETA"/>
    <property type="match status" value="1"/>
</dbReference>
<comment type="similarity">
    <text evidence="3 10 11">Belongs to the type IB topoisomerase family.</text>
</comment>
<dbReference type="InterPro" id="IPR001631">
    <property type="entry name" value="TopoI"/>
</dbReference>
<evidence type="ECO:0000256" key="12">
    <source>
        <dbReference type="SAM" id="Coils"/>
    </source>
</evidence>
<dbReference type="SUPFAM" id="SSF56741">
    <property type="entry name" value="Eukaryotic DNA topoisomerase I, N-terminal DNA-binding fragment"/>
    <property type="match status" value="1"/>
</dbReference>
<dbReference type="InterPro" id="IPR013030">
    <property type="entry name" value="DNA_topo_DNA_db_N_dom2"/>
</dbReference>
<dbReference type="SMART" id="SM00435">
    <property type="entry name" value="TOPEUc"/>
    <property type="match status" value="1"/>
</dbReference>
<keyword evidence="4" id="KW-0597">Phosphoprotein</keyword>
<feature type="active site" description="O-(3'-phospho-DNA)-tyrosine intermediate" evidence="10">
    <location>
        <position position="1199"/>
    </location>
</feature>
<keyword evidence="5 10" id="KW-0799">Topoisomerase</keyword>
<evidence type="ECO:0000256" key="8">
    <source>
        <dbReference type="ARBA" id="ARBA00023235"/>
    </source>
</evidence>
<evidence type="ECO:0000256" key="7">
    <source>
        <dbReference type="ARBA" id="ARBA00023125"/>
    </source>
</evidence>
<comment type="function">
    <text evidence="11">Releases the supercoiling and torsional tension of DNA introduced during the DNA replication and transcription by transiently cleaving and rejoining one strand of the DNA duplex. Introduces a single-strand break via transesterification at the specific target site 5'-[CT]CCTTp site in duplex DNA. The scissile phosphodiester is attacked by the catalytic tyrosine of the enzyme, resulting in the formation of a DNA-(3'-phosphotyrosyl)-enzyme intermediate and the expulsion of a 5'-OH DNA strand. The free DNA strand then undergoes passage around the unbroken strand thus removing DNA supercoils. Finally, in the religation step, the DNA 5'-OH attacks the covalent intermediate to expel the active-site tyrosine and restore the DNA phosphodiester backbone.</text>
</comment>
<evidence type="ECO:0000256" key="2">
    <source>
        <dbReference type="ARBA" id="ARBA00004123"/>
    </source>
</evidence>
<feature type="coiled-coil region" evidence="12">
    <location>
        <begin position="786"/>
        <end position="814"/>
    </location>
</feature>
<dbReference type="Gene3D" id="1.10.10.41">
    <property type="entry name" value="Yeast DNA topoisomerase - domain 1"/>
    <property type="match status" value="1"/>
</dbReference>
<dbReference type="CDD" id="cd00659">
    <property type="entry name" value="Topo_IB_C"/>
    <property type="match status" value="1"/>
</dbReference>
<keyword evidence="9" id="KW-0539">Nucleus</keyword>
<feature type="compositionally biased region" description="Polar residues" evidence="13">
    <location>
        <begin position="215"/>
        <end position="224"/>
    </location>
</feature>
<protein>
    <recommendedName>
        <fullName evidence="11">DNA topoisomerase I</fullName>
        <ecNumber evidence="11">5.6.2.1</ecNumber>
    </recommendedName>
    <alternativeName>
        <fullName evidence="11">DNA topoisomerase 1</fullName>
    </alternativeName>
</protein>
<dbReference type="InterPro" id="IPR013034">
    <property type="entry name" value="DNA_topo_DNA_db_N_dom1"/>
</dbReference>
<dbReference type="InterPro" id="IPR013499">
    <property type="entry name" value="TopoI_euk"/>
</dbReference>
<comment type="subcellular location">
    <subcellularLocation>
        <location evidence="2">Nucleus</location>
    </subcellularLocation>
</comment>
<gene>
    <name evidence="15" type="ORF">RHGRI_018708</name>
</gene>
<evidence type="ECO:0000256" key="10">
    <source>
        <dbReference type="PROSITE-ProRule" id="PRU01382"/>
    </source>
</evidence>
<evidence type="ECO:0000256" key="6">
    <source>
        <dbReference type="ARBA" id="ARBA00023054"/>
    </source>
</evidence>
<keyword evidence="16" id="KW-1185">Reference proteome</keyword>
<dbReference type="CDD" id="cd00660">
    <property type="entry name" value="Topoisomer_IB_N"/>
    <property type="match status" value="1"/>
</dbReference>
<evidence type="ECO:0000256" key="3">
    <source>
        <dbReference type="ARBA" id="ARBA00006645"/>
    </source>
</evidence>
<evidence type="ECO:0000256" key="1">
    <source>
        <dbReference type="ARBA" id="ARBA00000213"/>
    </source>
</evidence>
<dbReference type="InterPro" id="IPR011010">
    <property type="entry name" value="DNA_brk_join_enz"/>
</dbReference>
<dbReference type="PANTHER" id="PTHR10290">
    <property type="entry name" value="DNA TOPOISOMERASE I"/>
    <property type="match status" value="1"/>
</dbReference>
<feature type="region of interest" description="Disordered" evidence="13">
    <location>
        <begin position="1140"/>
        <end position="1161"/>
    </location>
</feature>
<dbReference type="EC" id="5.6.2.1" evidence="11"/>
<feature type="compositionally biased region" description="Polar residues" evidence="13">
    <location>
        <begin position="329"/>
        <end position="347"/>
    </location>
</feature>
<dbReference type="FunFam" id="1.10.132.10:FF:000002">
    <property type="entry name" value="DNA topoisomerase I"/>
    <property type="match status" value="1"/>
</dbReference>
<dbReference type="InterPro" id="IPR008336">
    <property type="entry name" value="TopoI_DNA-bd_euk"/>
</dbReference>
<dbReference type="InterPro" id="IPR025834">
    <property type="entry name" value="TopoI_C_dom"/>
</dbReference>
<evidence type="ECO:0000256" key="5">
    <source>
        <dbReference type="ARBA" id="ARBA00023029"/>
    </source>
</evidence>
<dbReference type="Gene3D" id="3.90.15.10">
    <property type="entry name" value="Topoisomerase I, Chain A, domain 3"/>
    <property type="match status" value="1"/>
</dbReference>
<dbReference type="GO" id="GO:0003917">
    <property type="term" value="F:DNA topoisomerase type I (single strand cut, ATP-independent) activity"/>
    <property type="evidence" value="ECO:0007669"/>
    <property type="project" value="UniProtKB-UniRule"/>
</dbReference>
<keyword evidence="8 10" id="KW-0413">Isomerase</keyword>
<dbReference type="EMBL" id="JACTNZ010000006">
    <property type="protein sequence ID" value="KAG5546622.1"/>
    <property type="molecule type" value="Genomic_DNA"/>
</dbReference>
<dbReference type="InterPro" id="IPR013500">
    <property type="entry name" value="TopoI_cat_euk"/>
</dbReference>
<evidence type="ECO:0000313" key="16">
    <source>
        <dbReference type="Proteomes" id="UP000823749"/>
    </source>
</evidence>
<dbReference type="PRINTS" id="PR00416">
    <property type="entry name" value="EUTPISMRASEI"/>
</dbReference>
<dbReference type="InterPro" id="IPR014711">
    <property type="entry name" value="TopoI_cat_a-hlx-sub_euk"/>
</dbReference>